<evidence type="ECO:0000313" key="1">
    <source>
        <dbReference type="EMBL" id="GBP78244.1"/>
    </source>
</evidence>
<gene>
    <name evidence="1" type="ORF">EVAR_55805_1</name>
</gene>
<keyword evidence="2" id="KW-1185">Reference proteome</keyword>
<comment type="caution">
    <text evidence="1">The sequence shown here is derived from an EMBL/GenBank/DDBJ whole genome shotgun (WGS) entry which is preliminary data.</text>
</comment>
<dbReference type="Proteomes" id="UP000299102">
    <property type="component" value="Unassembled WGS sequence"/>
</dbReference>
<reference evidence="1 2" key="1">
    <citation type="journal article" date="2019" name="Commun. Biol.">
        <title>The bagworm genome reveals a unique fibroin gene that provides high tensile strength.</title>
        <authorList>
            <person name="Kono N."/>
            <person name="Nakamura H."/>
            <person name="Ohtoshi R."/>
            <person name="Tomita M."/>
            <person name="Numata K."/>
            <person name="Arakawa K."/>
        </authorList>
    </citation>
    <scope>NUCLEOTIDE SEQUENCE [LARGE SCALE GENOMIC DNA]</scope>
</reference>
<dbReference type="EMBL" id="BGZK01001362">
    <property type="protein sequence ID" value="GBP78244.1"/>
    <property type="molecule type" value="Genomic_DNA"/>
</dbReference>
<evidence type="ECO:0000313" key="2">
    <source>
        <dbReference type="Proteomes" id="UP000299102"/>
    </source>
</evidence>
<sequence>MRDNDRSIYKSKEFTLYPRAEPRFETSLSIYNLFIETIQVSPNTISLLDTNASVGDLRCNKLACGVLDVSRRILAKGRRNFAYIATPAARAGDGMRRRLRSSLEFELKGN</sequence>
<name>A0A4C1YTP2_EUMVA</name>
<proteinExistence type="predicted"/>
<accession>A0A4C1YTP2</accession>
<protein>
    <submittedName>
        <fullName evidence="1">Uncharacterized protein</fullName>
    </submittedName>
</protein>
<organism evidence="1 2">
    <name type="scientific">Eumeta variegata</name>
    <name type="common">Bagworm moth</name>
    <name type="synonym">Eumeta japonica</name>
    <dbReference type="NCBI Taxonomy" id="151549"/>
    <lineage>
        <taxon>Eukaryota</taxon>
        <taxon>Metazoa</taxon>
        <taxon>Ecdysozoa</taxon>
        <taxon>Arthropoda</taxon>
        <taxon>Hexapoda</taxon>
        <taxon>Insecta</taxon>
        <taxon>Pterygota</taxon>
        <taxon>Neoptera</taxon>
        <taxon>Endopterygota</taxon>
        <taxon>Lepidoptera</taxon>
        <taxon>Glossata</taxon>
        <taxon>Ditrysia</taxon>
        <taxon>Tineoidea</taxon>
        <taxon>Psychidae</taxon>
        <taxon>Oiketicinae</taxon>
        <taxon>Eumeta</taxon>
    </lineage>
</organism>
<dbReference type="AlphaFoldDB" id="A0A4C1YTP2"/>